<feature type="transmembrane region" description="Helical" evidence="2">
    <location>
        <begin position="143"/>
        <end position="164"/>
    </location>
</feature>
<evidence type="ECO:0000256" key="2">
    <source>
        <dbReference type="SAM" id="Phobius"/>
    </source>
</evidence>
<feature type="transmembrane region" description="Helical" evidence="2">
    <location>
        <begin position="302"/>
        <end position="320"/>
    </location>
</feature>
<name>A0AAN6WW65_9PEZI</name>
<feature type="region of interest" description="Disordered" evidence="1">
    <location>
        <begin position="371"/>
        <end position="471"/>
    </location>
</feature>
<evidence type="ECO:0000313" key="4">
    <source>
        <dbReference type="Proteomes" id="UP001302126"/>
    </source>
</evidence>
<keyword evidence="2" id="KW-1133">Transmembrane helix</keyword>
<gene>
    <name evidence="3" type="ORF">QBC35DRAFT_150073</name>
</gene>
<dbReference type="AlphaFoldDB" id="A0AAN6WW65"/>
<keyword evidence="2" id="KW-0472">Membrane</keyword>
<keyword evidence="2" id="KW-0812">Transmembrane</keyword>
<feature type="transmembrane region" description="Helical" evidence="2">
    <location>
        <begin position="170"/>
        <end position="196"/>
    </location>
</feature>
<feature type="transmembrane region" description="Helical" evidence="2">
    <location>
        <begin position="16"/>
        <end position="36"/>
    </location>
</feature>
<sequence>MAVQLPAEAVGQAAGILFWSLFNLGIGFFFLWLVWVHNERLSYMSMLGSFITLHTIASVIQQIHTIDKWNDIKADQWINVKKNVGNPELNITGASTGLDLVLFYIQYYSYNVESLLIVFWAVELGNSIFQLRIIKMYRIHASLAAKTFAALLPVVQMVSLRFSAIQSSTIAFMTIASAIMIACFLVGSIILFTILVKYVHSRIMLINWDVRYGRSSNNGTNDASGLGSGNMSGTGAAQMPRIPARKNIYDKWLVLRFTIAFVALGLFQLVVVMFQVRAAGTNKVENIPEEPDLSADRAKVDFLLYLPAVTAPLLVFIVFGTTRTFREYSFALLAPKCLQRKREERKRTKRNLKPSVVLATSDIAAARRRATLSTVGSGHGHDLERGGSKHGTESISVRMQNLSPTSPQSTLSGSAFNRSRSGSRGNNMNNFQNKDEDSDELPIMKPLPSIPDKDESDISSPRSWEDRHYGR</sequence>
<feature type="transmembrane region" description="Helical" evidence="2">
    <location>
        <begin position="253"/>
        <end position="276"/>
    </location>
</feature>
<organism evidence="3 4">
    <name type="scientific">Podospora australis</name>
    <dbReference type="NCBI Taxonomy" id="1536484"/>
    <lineage>
        <taxon>Eukaryota</taxon>
        <taxon>Fungi</taxon>
        <taxon>Dikarya</taxon>
        <taxon>Ascomycota</taxon>
        <taxon>Pezizomycotina</taxon>
        <taxon>Sordariomycetes</taxon>
        <taxon>Sordariomycetidae</taxon>
        <taxon>Sordariales</taxon>
        <taxon>Podosporaceae</taxon>
        <taxon>Podospora</taxon>
    </lineage>
</organism>
<feature type="compositionally biased region" description="Low complexity" evidence="1">
    <location>
        <begin position="412"/>
        <end position="430"/>
    </location>
</feature>
<protein>
    <submittedName>
        <fullName evidence="3">Uncharacterized protein</fullName>
    </submittedName>
</protein>
<feature type="compositionally biased region" description="Basic and acidic residues" evidence="1">
    <location>
        <begin position="379"/>
        <end position="392"/>
    </location>
</feature>
<proteinExistence type="predicted"/>
<feature type="transmembrane region" description="Helical" evidence="2">
    <location>
        <begin position="43"/>
        <end position="63"/>
    </location>
</feature>
<dbReference type="Proteomes" id="UP001302126">
    <property type="component" value="Unassembled WGS sequence"/>
</dbReference>
<feature type="transmembrane region" description="Helical" evidence="2">
    <location>
        <begin position="101"/>
        <end position="122"/>
    </location>
</feature>
<keyword evidence="4" id="KW-1185">Reference proteome</keyword>
<evidence type="ECO:0000256" key="1">
    <source>
        <dbReference type="SAM" id="MobiDB-lite"/>
    </source>
</evidence>
<reference evidence="3" key="1">
    <citation type="journal article" date="2023" name="Mol. Phylogenet. Evol.">
        <title>Genome-scale phylogeny and comparative genomics of the fungal order Sordariales.</title>
        <authorList>
            <person name="Hensen N."/>
            <person name="Bonometti L."/>
            <person name="Westerberg I."/>
            <person name="Brannstrom I.O."/>
            <person name="Guillou S."/>
            <person name="Cros-Aarteil S."/>
            <person name="Calhoun S."/>
            <person name="Haridas S."/>
            <person name="Kuo A."/>
            <person name="Mondo S."/>
            <person name="Pangilinan J."/>
            <person name="Riley R."/>
            <person name="LaButti K."/>
            <person name="Andreopoulos B."/>
            <person name="Lipzen A."/>
            <person name="Chen C."/>
            <person name="Yan M."/>
            <person name="Daum C."/>
            <person name="Ng V."/>
            <person name="Clum A."/>
            <person name="Steindorff A."/>
            <person name="Ohm R.A."/>
            <person name="Martin F."/>
            <person name="Silar P."/>
            <person name="Natvig D.O."/>
            <person name="Lalanne C."/>
            <person name="Gautier V."/>
            <person name="Ament-Velasquez S.L."/>
            <person name="Kruys A."/>
            <person name="Hutchinson M.I."/>
            <person name="Powell A.J."/>
            <person name="Barry K."/>
            <person name="Miller A.N."/>
            <person name="Grigoriev I.V."/>
            <person name="Debuchy R."/>
            <person name="Gladieux P."/>
            <person name="Hiltunen Thoren M."/>
            <person name="Johannesson H."/>
        </authorList>
    </citation>
    <scope>NUCLEOTIDE SEQUENCE</scope>
    <source>
        <strain evidence="3">PSN309</strain>
    </source>
</reference>
<accession>A0AAN6WW65</accession>
<dbReference type="EMBL" id="MU864377">
    <property type="protein sequence ID" value="KAK4189315.1"/>
    <property type="molecule type" value="Genomic_DNA"/>
</dbReference>
<reference evidence="3" key="2">
    <citation type="submission" date="2023-05" db="EMBL/GenBank/DDBJ databases">
        <authorList>
            <consortium name="Lawrence Berkeley National Laboratory"/>
            <person name="Steindorff A."/>
            <person name="Hensen N."/>
            <person name="Bonometti L."/>
            <person name="Westerberg I."/>
            <person name="Brannstrom I.O."/>
            <person name="Guillou S."/>
            <person name="Cros-Aarteil S."/>
            <person name="Calhoun S."/>
            <person name="Haridas S."/>
            <person name="Kuo A."/>
            <person name="Mondo S."/>
            <person name="Pangilinan J."/>
            <person name="Riley R."/>
            <person name="Labutti K."/>
            <person name="Andreopoulos B."/>
            <person name="Lipzen A."/>
            <person name="Chen C."/>
            <person name="Yanf M."/>
            <person name="Daum C."/>
            <person name="Ng V."/>
            <person name="Clum A."/>
            <person name="Ohm R."/>
            <person name="Martin F."/>
            <person name="Silar P."/>
            <person name="Natvig D."/>
            <person name="Lalanne C."/>
            <person name="Gautier V."/>
            <person name="Ament-Velasquez S.L."/>
            <person name="Kruys A."/>
            <person name="Hutchinson M.I."/>
            <person name="Powell A.J."/>
            <person name="Barry K."/>
            <person name="Miller A.N."/>
            <person name="Grigoriev I.V."/>
            <person name="Debuchy R."/>
            <person name="Gladieux P."/>
            <person name="Thoren M.H."/>
            <person name="Johannesson H."/>
        </authorList>
    </citation>
    <scope>NUCLEOTIDE SEQUENCE</scope>
    <source>
        <strain evidence="3">PSN309</strain>
    </source>
</reference>
<feature type="compositionally biased region" description="Polar residues" evidence="1">
    <location>
        <begin position="393"/>
        <end position="411"/>
    </location>
</feature>
<comment type="caution">
    <text evidence="3">The sequence shown here is derived from an EMBL/GenBank/DDBJ whole genome shotgun (WGS) entry which is preliminary data.</text>
</comment>
<evidence type="ECO:0000313" key="3">
    <source>
        <dbReference type="EMBL" id="KAK4189315.1"/>
    </source>
</evidence>